<sequence length="189" mass="20794">MEIVNFGHFKLTSTSGIMFFSNEDGHDWYDIRHGLTTWDEQGNFLTAIYGAWAMVDPVTFKVTNVEQDPSRMVPNDRIVLGIDADPDDIADGTLYQGGVLVDAPPEPAVFNNISARQLRLTLVRNGISVESVEAAIAAMPEGLAKEEAKIEWSSTGNFERSHPTLLLIAAALSLTETQVDAMWRQAEIA</sequence>
<dbReference type="Proteomes" id="UP000191988">
    <property type="component" value="Unassembled WGS sequence"/>
</dbReference>
<dbReference type="RefSeq" id="WP_080841910.1">
    <property type="nucleotide sequence ID" value="NZ_LT009723.1"/>
</dbReference>
<keyword evidence="2" id="KW-1185">Reference proteome</keyword>
<proteinExistence type="predicted"/>
<organism evidence="1 2">
    <name type="scientific">Agrobacterium tomkonis CFBP 6623</name>
    <dbReference type="NCBI Taxonomy" id="1183432"/>
    <lineage>
        <taxon>Bacteria</taxon>
        <taxon>Pseudomonadati</taxon>
        <taxon>Pseudomonadota</taxon>
        <taxon>Alphaproteobacteria</taxon>
        <taxon>Hyphomicrobiales</taxon>
        <taxon>Rhizobiaceae</taxon>
        <taxon>Rhizobium/Agrobacterium group</taxon>
        <taxon>Agrobacterium</taxon>
        <taxon>Agrobacterium tumefaciens complex</taxon>
    </lineage>
</organism>
<dbReference type="EMBL" id="FBWK01000004">
    <property type="protein sequence ID" value="CUX09410.1"/>
    <property type="molecule type" value="Genomic_DNA"/>
</dbReference>
<dbReference type="AlphaFoldDB" id="A0A1S7NN58"/>
<gene>
    <name evidence="1" type="ORF">AGR3A_Cc120077</name>
</gene>
<evidence type="ECO:0000313" key="2">
    <source>
        <dbReference type="Proteomes" id="UP000191988"/>
    </source>
</evidence>
<evidence type="ECO:0000313" key="1">
    <source>
        <dbReference type="EMBL" id="CUX09410.1"/>
    </source>
</evidence>
<name>A0A1S7NN58_9HYPH</name>
<accession>A0A1S7NN58</accession>
<protein>
    <submittedName>
        <fullName evidence="1">Uncharacterized protein</fullName>
    </submittedName>
</protein>
<reference evidence="2" key="1">
    <citation type="submission" date="2016-01" db="EMBL/GenBank/DDBJ databases">
        <authorList>
            <person name="Regsiter A."/>
            <person name="william w."/>
        </authorList>
    </citation>
    <scope>NUCLEOTIDE SEQUENCE [LARGE SCALE GENOMIC DNA]</scope>
    <source>
        <strain evidence="2">CFBP 6623</strain>
    </source>
</reference>
<dbReference type="STRING" id="1183432.AGR3A_Cc120077"/>